<keyword evidence="2 5" id="KW-0808">Transferase</keyword>
<evidence type="ECO:0000256" key="2">
    <source>
        <dbReference type="ARBA" id="ARBA00022679"/>
    </source>
</evidence>
<feature type="active site" description="Proton acceptor" evidence="4">
    <location>
        <position position="344"/>
    </location>
</feature>
<dbReference type="Pfam" id="PF02803">
    <property type="entry name" value="Thiolase_C"/>
    <property type="match status" value="1"/>
</dbReference>
<evidence type="ECO:0000256" key="1">
    <source>
        <dbReference type="ARBA" id="ARBA00010982"/>
    </source>
</evidence>
<dbReference type="Pfam" id="PF00108">
    <property type="entry name" value="Thiolase_N"/>
    <property type="match status" value="1"/>
</dbReference>
<evidence type="ECO:0000313" key="9">
    <source>
        <dbReference type="Proteomes" id="UP000320160"/>
    </source>
</evidence>
<dbReference type="NCBIfam" id="TIGR01930">
    <property type="entry name" value="AcCoA-C-Actrans"/>
    <property type="match status" value="1"/>
</dbReference>
<dbReference type="InterPro" id="IPR016039">
    <property type="entry name" value="Thiolase-like"/>
</dbReference>
<dbReference type="Proteomes" id="UP000320160">
    <property type="component" value="Unassembled WGS sequence"/>
</dbReference>
<evidence type="ECO:0000256" key="5">
    <source>
        <dbReference type="RuleBase" id="RU003557"/>
    </source>
</evidence>
<dbReference type="OrthoDB" id="9764638at2"/>
<keyword evidence="9" id="KW-1185">Reference proteome</keyword>
<dbReference type="RefSeq" id="WP_143777576.1">
    <property type="nucleotide sequence ID" value="NZ_VKKU01000002.1"/>
</dbReference>
<protein>
    <submittedName>
        <fullName evidence="8">Acetyl-CoA C-acyltransferase</fullName>
        <ecNumber evidence="8">2.3.1.16</ecNumber>
    </submittedName>
</protein>
<dbReference type="EMBL" id="VKKU01000002">
    <property type="protein sequence ID" value="TSB02358.1"/>
    <property type="molecule type" value="Genomic_DNA"/>
</dbReference>
<keyword evidence="3 5" id="KW-0012">Acyltransferase</keyword>
<name>A0A553WCD4_9SPHN</name>
<accession>A0A553WCD4</accession>
<dbReference type="PANTHER" id="PTHR43365:SF1">
    <property type="entry name" value="ACETYL-COA C-ACYLTRANSFERASE"/>
    <property type="match status" value="1"/>
</dbReference>
<comment type="similarity">
    <text evidence="1 5">Belongs to the thiolase-like superfamily. Thiolase family.</text>
</comment>
<feature type="active site" description="Proton acceptor" evidence="4">
    <location>
        <position position="374"/>
    </location>
</feature>
<dbReference type="EC" id="2.3.1.16" evidence="8"/>
<dbReference type="PANTHER" id="PTHR43365">
    <property type="entry name" value="BLR7806 PROTEIN"/>
    <property type="match status" value="1"/>
</dbReference>
<organism evidence="8 9">
    <name type="scientific">Sphingorhabdus contaminans</name>
    <dbReference type="NCBI Taxonomy" id="1343899"/>
    <lineage>
        <taxon>Bacteria</taxon>
        <taxon>Pseudomonadati</taxon>
        <taxon>Pseudomonadota</taxon>
        <taxon>Alphaproteobacteria</taxon>
        <taxon>Sphingomonadales</taxon>
        <taxon>Sphingomonadaceae</taxon>
        <taxon>Sphingorhabdus</taxon>
    </lineage>
</organism>
<dbReference type="InterPro" id="IPR020613">
    <property type="entry name" value="Thiolase_CS"/>
</dbReference>
<evidence type="ECO:0000256" key="3">
    <source>
        <dbReference type="ARBA" id="ARBA00023315"/>
    </source>
</evidence>
<dbReference type="NCBIfam" id="NF005077">
    <property type="entry name" value="PRK06504.1"/>
    <property type="match status" value="1"/>
</dbReference>
<evidence type="ECO:0000259" key="7">
    <source>
        <dbReference type="Pfam" id="PF02803"/>
    </source>
</evidence>
<dbReference type="PROSITE" id="PS00737">
    <property type="entry name" value="THIOLASE_2"/>
    <property type="match status" value="1"/>
</dbReference>
<dbReference type="InterPro" id="IPR002155">
    <property type="entry name" value="Thiolase"/>
</dbReference>
<dbReference type="Gene3D" id="3.40.47.10">
    <property type="match status" value="2"/>
</dbReference>
<feature type="domain" description="Thiolase C-terminal" evidence="7">
    <location>
        <begin position="265"/>
        <end position="386"/>
    </location>
</feature>
<dbReference type="AlphaFoldDB" id="A0A553WCD4"/>
<dbReference type="InterPro" id="IPR020617">
    <property type="entry name" value="Thiolase_C"/>
</dbReference>
<dbReference type="InterPro" id="IPR020616">
    <property type="entry name" value="Thiolase_N"/>
</dbReference>
<feature type="active site" description="Acyl-thioester intermediate" evidence="4">
    <location>
        <position position="90"/>
    </location>
</feature>
<comment type="caution">
    <text evidence="8">The sequence shown here is derived from an EMBL/GenBank/DDBJ whole genome shotgun (WGS) entry which is preliminary data.</text>
</comment>
<evidence type="ECO:0000259" key="6">
    <source>
        <dbReference type="Pfam" id="PF00108"/>
    </source>
</evidence>
<gene>
    <name evidence="8" type="ORF">FOM92_14780</name>
</gene>
<evidence type="ECO:0000256" key="4">
    <source>
        <dbReference type="PIRSR" id="PIRSR000429-1"/>
    </source>
</evidence>
<dbReference type="SUPFAM" id="SSF53901">
    <property type="entry name" value="Thiolase-like"/>
    <property type="match status" value="2"/>
</dbReference>
<proteinExistence type="inferred from homology"/>
<sequence length="388" mass="40867">MGAAYIVDAVRTAGGKRNGKLAEWHPADLAAEVFNALLGRNASLDPDAIEDVILGCVMQAGEQCFAFARNAILASQLPATTPGVAIDRQCGSSQQSLQFAAQAVMSGTQDVVIAAGVESMTRVPMFSNYTLHEKEGIGTGPLSPRGKARYNRTAQFSQFEGAELLAQKHGLERDTLDRFALESHRKASAAILSGAFGNEIVPIDIGGEWHTVDEGVRFDATLEGISSVKLLQEGGVVSAANASQVCDGASGALVVSEHALNRFNLTPIARIHNMTVTAGDPVIMLEEPITATRKALQRVGMTIGDIDLYEVNEAFAQVPLAWLKEIGGNPEKLNVNGGAIALGHPLGASGTKLMATLINALRARGKRWGLQTMCEAGGVANVTIVEAL</sequence>
<dbReference type="GO" id="GO:0003988">
    <property type="term" value="F:acetyl-CoA C-acyltransferase activity"/>
    <property type="evidence" value="ECO:0007669"/>
    <property type="project" value="UniProtKB-EC"/>
</dbReference>
<feature type="domain" description="Thiolase N-terminal" evidence="6">
    <location>
        <begin position="5"/>
        <end position="257"/>
    </location>
</feature>
<dbReference type="PIRSF" id="PIRSF000429">
    <property type="entry name" value="Ac-CoA_Ac_transf"/>
    <property type="match status" value="1"/>
</dbReference>
<evidence type="ECO:0000313" key="8">
    <source>
        <dbReference type="EMBL" id="TSB02358.1"/>
    </source>
</evidence>
<reference evidence="8 9" key="1">
    <citation type="submission" date="2019-07" db="EMBL/GenBank/DDBJ databases">
        <authorList>
            <person name="Park M."/>
        </authorList>
    </citation>
    <scope>NUCLEOTIDE SEQUENCE [LARGE SCALE GENOMIC DNA]</scope>
    <source>
        <strain evidence="8 9">KCTC32445</strain>
    </source>
</reference>
<dbReference type="CDD" id="cd00751">
    <property type="entry name" value="thiolase"/>
    <property type="match status" value="1"/>
</dbReference>